<proteinExistence type="predicted"/>
<gene>
    <name evidence="1" type="ORF">DAPPUDRAFT_245970</name>
</gene>
<organism evidence="1 2">
    <name type="scientific">Daphnia pulex</name>
    <name type="common">Water flea</name>
    <dbReference type="NCBI Taxonomy" id="6669"/>
    <lineage>
        <taxon>Eukaryota</taxon>
        <taxon>Metazoa</taxon>
        <taxon>Ecdysozoa</taxon>
        <taxon>Arthropoda</taxon>
        <taxon>Crustacea</taxon>
        <taxon>Branchiopoda</taxon>
        <taxon>Diplostraca</taxon>
        <taxon>Cladocera</taxon>
        <taxon>Anomopoda</taxon>
        <taxon>Daphniidae</taxon>
        <taxon>Daphnia</taxon>
    </lineage>
</organism>
<evidence type="ECO:0000313" key="1">
    <source>
        <dbReference type="EMBL" id="EFX78695.1"/>
    </source>
</evidence>
<dbReference type="AlphaFoldDB" id="E9GPE1"/>
<keyword evidence="2" id="KW-1185">Reference proteome</keyword>
<evidence type="ECO:0000313" key="2">
    <source>
        <dbReference type="Proteomes" id="UP000000305"/>
    </source>
</evidence>
<sequence>MIPKNREHAPCHWVPEFSVRALHGPDEKTQEADGSASKWNEDCQGSSACRKKREGRTRLGLPERLETLRRVAYNSALALAVVASANSLLEPLDNY</sequence>
<name>E9GPE1_DAPPU</name>
<dbReference type="InParanoid" id="E9GPE1"/>
<protein>
    <submittedName>
        <fullName evidence="1">Uncharacterized protein</fullName>
    </submittedName>
</protein>
<dbReference type="HOGENOM" id="CLU_2374903_0_0_1"/>
<dbReference type="EMBL" id="GL732556">
    <property type="protein sequence ID" value="EFX78695.1"/>
    <property type="molecule type" value="Genomic_DNA"/>
</dbReference>
<dbReference type="Proteomes" id="UP000000305">
    <property type="component" value="Unassembled WGS sequence"/>
</dbReference>
<dbReference type="KEGG" id="dpx:DAPPUDRAFT_245970"/>
<accession>E9GPE1</accession>
<reference evidence="1 2" key="1">
    <citation type="journal article" date="2011" name="Science">
        <title>The ecoresponsive genome of Daphnia pulex.</title>
        <authorList>
            <person name="Colbourne J.K."/>
            <person name="Pfrender M.E."/>
            <person name="Gilbert D."/>
            <person name="Thomas W.K."/>
            <person name="Tucker A."/>
            <person name="Oakley T.H."/>
            <person name="Tokishita S."/>
            <person name="Aerts A."/>
            <person name="Arnold G.J."/>
            <person name="Basu M.K."/>
            <person name="Bauer D.J."/>
            <person name="Caceres C.E."/>
            <person name="Carmel L."/>
            <person name="Casola C."/>
            <person name="Choi J.H."/>
            <person name="Detter J.C."/>
            <person name="Dong Q."/>
            <person name="Dusheyko S."/>
            <person name="Eads B.D."/>
            <person name="Frohlich T."/>
            <person name="Geiler-Samerotte K.A."/>
            <person name="Gerlach D."/>
            <person name="Hatcher P."/>
            <person name="Jogdeo S."/>
            <person name="Krijgsveld J."/>
            <person name="Kriventseva E.V."/>
            <person name="Kultz D."/>
            <person name="Laforsch C."/>
            <person name="Lindquist E."/>
            <person name="Lopez J."/>
            <person name="Manak J.R."/>
            <person name="Muller J."/>
            <person name="Pangilinan J."/>
            <person name="Patwardhan R.P."/>
            <person name="Pitluck S."/>
            <person name="Pritham E.J."/>
            <person name="Rechtsteiner A."/>
            <person name="Rho M."/>
            <person name="Rogozin I.B."/>
            <person name="Sakarya O."/>
            <person name="Salamov A."/>
            <person name="Schaack S."/>
            <person name="Shapiro H."/>
            <person name="Shiga Y."/>
            <person name="Skalitzky C."/>
            <person name="Smith Z."/>
            <person name="Souvorov A."/>
            <person name="Sung W."/>
            <person name="Tang Z."/>
            <person name="Tsuchiya D."/>
            <person name="Tu H."/>
            <person name="Vos H."/>
            <person name="Wang M."/>
            <person name="Wolf Y.I."/>
            <person name="Yamagata H."/>
            <person name="Yamada T."/>
            <person name="Ye Y."/>
            <person name="Shaw J.R."/>
            <person name="Andrews J."/>
            <person name="Crease T.J."/>
            <person name="Tang H."/>
            <person name="Lucas S.M."/>
            <person name="Robertson H.M."/>
            <person name="Bork P."/>
            <person name="Koonin E.V."/>
            <person name="Zdobnov E.M."/>
            <person name="Grigoriev I.V."/>
            <person name="Lynch M."/>
            <person name="Boore J.L."/>
        </authorList>
    </citation>
    <scope>NUCLEOTIDE SEQUENCE [LARGE SCALE GENOMIC DNA]</scope>
</reference>